<accession>A0AAW2MDC9</accession>
<sequence length="99" mass="11844">MMWQQRSKMHWLYDRDRSTKFFHATATSRKKYNTIRWIKDVGGNWREDPERVQEVLLDYFCNIFASSSPSDQLLEEILNTVRPKVTADMNDALIQPFTE</sequence>
<protein>
    <submittedName>
        <fullName evidence="1">Uncharacterized protein</fullName>
    </submittedName>
</protein>
<evidence type="ECO:0000313" key="1">
    <source>
        <dbReference type="EMBL" id="KAL0329405.1"/>
    </source>
</evidence>
<dbReference type="EMBL" id="JACGWJ010000022">
    <property type="protein sequence ID" value="KAL0329405.1"/>
    <property type="molecule type" value="Genomic_DNA"/>
</dbReference>
<organism evidence="1">
    <name type="scientific">Sesamum radiatum</name>
    <name type="common">Black benniseed</name>
    <dbReference type="NCBI Taxonomy" id="300843"/>
    <lineage>
        <taxon>Eukaryota</taxon>
        <taxon>Viridiplantae</taxon>
        <taxon>Streptophyta</taxon>
        <taxon>Embryophyta</taxon>
        <taxon>Tracheophyta</taxon>
        <taxon>Spermatophyta</taxon>
        <taxon>Magnoliopsida</taxon>
        <taxon>eudicotyledons</taxon>
        <taxon>Gunneridae</taxon>
        <taxon>Pentapetalae</taxon>
        <taxon>asterids</taxon>
        <taxon>lamiids</taxon>
        <taxon>Lamiales</taxon>
        <taxon>Pedaliaceae</taxon>
        <taxon>Sesamum</taxon>
    </lineage>
</organism>
<gene>
    <name evidence="1" type="ORF">Sradi_4927200</name>
</gene>
<dbReference type="AlphaFoldDB" id="A0AAW2MDC9"/>
<comment type="caution">
    <text evidence="1">The sequence shown here is derived from an EMBL/GenBank/DDBJ whole genome shotgun (WGS) entry which is preliminary data.</text>
</comment>
<reference evidence="1" key="1">
    <citation type="submission" date="2020-06" db="EMBL/GenBank/DDBJ databases">
        <authorList>
            <person name="Li T."/>
            <person name="Hu X."/>
            <person name="Zhang T."/>
            <person name="Song X."/>
            <person name="Zhang H."/>
            <person name="Dai N."/>
            <person name="Sheng W."/>
            <person name="Hou X."/>
            <person name="Wei L."/>
        </authorList>
    </citation>
    <scope>NUCLEOTIDE SEQUENCE</scope>
    <source>
        <strain evidence="1">G02</strain>
        <tissue evidence="1">Leaf</tissue>
    </source>
</reference>
<reference evidence="1" key="2">
    <citation type="journal article" date="2024" name="Plant">
        <title>Genomic evolution and insights into agronomic trait innovations of Sesamum species.</title>
        <authorList>
            <person name="Miao H."/>
            <person name="Wang L."/>
            <person name="Qu L."/>
            <person name="Liu H."/>
            <person name="Sun Y."/>
            <person name="Le M."/>
            <person name="Wang Q."/>
            <person name="Wei S."/>
            <person name="Zheng Y."/>
            <person name="Lin W."/>
            <person name="Duan Y."/>
            <person name="Cao H."/>
            <person name="Xiong S."/>
            <person name="Wang X."/>
            <person name="Wei L."/>
            <person name="Li C."/>
            <person name="Ma Q."/>
            <person name="Ju M."/>
            <person name="Zhao R."/>
            <person name="Li G."/>
            <person name="Mu C."/>
            <person name="Tian Q."/>
            <person name="Mei H."/>
            <person name="Zhang T."/>
            <person name="Gao T."/>
            <person name="Zhang H."/>
        </authorList>
    </citation>
    <scope>NUCLEOTIDE SEQUENCE</scope>
    <source>
        <strain evidence="1">G02</strain>
    </source>
</reference>
<proteinExistence type="predicted"/>
<name>A0AAW2MDC9_SESRA</name>